<protein>
    <submittedName>
        <fullName evidence="2">Uncharacterized protein</fullName>
    </submittedName>
</protein>
<comment type="caution">
    <text evidence="2">The sequence shown here is derived from an EMBL/GenBank/DDBJ whole genome shotgun (WGS) entry which is preliminary data.</text>
</comment>
<dbReference type="Proteomes" id="UP000654345">
    <property type="component" value="Unassembled WGS sequence"/>
</dbReference>
<accession>A0ABQ3V2T2</accession>
<gene>
    <name evidence="2" type="ORF">KSB_77410</name>
</gene>
<sequence>MPHRINISYDSILLLRFYPFVFSRLRKFLFSRAIFFYLGVVISDHVGLDITLFEIEHARGEE</sequence>
<evidence type="ECO:0000256" key="1">
    <source>
        <dbReference type="SAM" id="Phobius"/>
    </source>
</evidence>
<proteinExistence type="predicted"/>
<feature type="transmembrane region" description="Helical" evidence="1">
    <location>
        <begin position="34"/>
        <end position="53"/>
    </location>
</feature>
<evidence type="ECO:0000313" key="3">
    <source>
        <dbReference type="Proteomes" id="UP000654345"/>
    </source>
</evidence>
<evidence type="ECO:0000313" key="2">
    <source>
        <dbReference type="EMBL" id="GHO59266.1"/>
    </source>
</evidence>
<name>A0ABQ3V2T2_9CHLR</name>
<keyword evidence="1" id="KW-1133">Transmembrane helix</keyword>
<keyword evidence="1" id="KW-0472">Membrane</keyword>
<organism evidence="2 3">
    <name type="scientific">Ktedonobacter robiniae</name>
    <dbReference type="NCBI Taxonomy" id="2778365"/>
    <lineage>
        <taxon>Bacteria</taxon>
        <taxon>Bacillati</taxon>
        <taxon>Chloroflexota</taxon>
        <taxon>Ktedonobacteria</taxon>
        <taxon>Ktedonobacterales</taxon>
        <taxon>Ktedonobacteraceae</taxon>
        <taxon>Ktedonobacter</taxon>
    </lineage>
</organism>
<keyword evidence="3" id="KW-1185">Reference proteome</keyword>
<reference evidence="2 3" key="1">
    <citation type="journal article" date="2021" name="Int. J. Syst. Evol. Microbiol.">
        <title>Reticulibacter mediterranei gen. nov., sp. nov., within the new family Reticulibacteraceae fam. nov., and Ktedonospora formicarum gen. nov., sp. nov., Ktedonobacter robiniae sp. nov., Dictyobacter formicarum sp. nov. and Dictyobacter arantiisoli sp. nov., belonging to the class Ktedonobacteria.</title>
        <authorList>
            <person name="Yabe S."/>
            <person name="Zheng Y."/>
            <person name="Wang C.M."/>
            <person name="Sakai Y."/>
            <person name="Abe K."/>
            <person name="Yokota A."/>
            <person name="Donadio S."/>
            <person name="Cavaletti L."/>
            <person name="Monciardini P."/>
        </authorList>
    </citation>
    <scope>NUCLEOTIDE SEQUENCE [LARGE SCALE GENOMIC DNA]</scope>
    <source>
        <strain evidence="2 3">SOSP1-30</strain>
    </source>
</reference>
<keyword evidence="1" id="KW-0812">Transmembrane</keyword>
<dbReference type="EMBL" id="BNJG01000003">
    <property type="protein sequence ID" value="GHO59266.1"/>
    <property type="molecule type" value="Genomic_DNA"/>
</dbReference>